<dbReference type="GO" id="GO:0042545">
    <property type="term" value="P:cell wall modification"/>
    <property type="evidence" value="ECO:0007669"/>
    <property type="project" value="UniProtKB-UniRule"/>
</dbReference>
<dbReference type="PANTHER" id="PTHR31707">
    <property type="entry name" value="PECTINESTERASE"/>
    <property type="match status" value="1"/>
</dbReference>
<dbReference type="Gene3D" id="2.160.20.10">
    <property type="entry name" value="Single-stranded right-handed beta-helix, Pectin lyase-like"/>
    <property type="match status" value="2"/>
</dbReference>
<dbReference type="InterPro" id="IPR035513">
    <property type="entry name" value="Invertase/methylesterase_inhib"/>
</dbReference>
<evidence type="ECO:0000259" key="5">
    <source>
        <dbReference type="Pfam" id="PF01095"/>
    </source>
</evidence>
<comment type="pathway">
    <text evidence="1 4">Glycan metabolism; pectin degradation; 2-dehydro-3-deoxy-D-gluconate from pectin: step 1/5.</text>
</comment>
<feature type="non-terminal residue" evidence="6">
    <location>
        <position position="384"/>
    </location>
</feature>
<dbReference type="EC" id="3.1.1.11" evidence="4"/>
<dbReference type="AlphaFoldDB" id="A0AAU9S0E1"/>
<keyword evidence="4" id="KW-0961">Cell wall biogenesis/degradation</keyword>
<keyword evidence="3 4" id="KW-0063">Aspartyl esterase</keyword>
<name>A0AAU9S0E1_THLAR</name>
<feature type="domain" description="Pectinesterase catalytic" evidence="5">
    <location>
        <begin position="160"/>
        <end position="283"/>
    </location>
</feature>
<gene>
    <name evidence="6" type="ORF">TAV2_LOCUS11159</name>
</gene>
<keyword evidence="2 4" id="KW-0378">Hydrolase</keyword>
<dbReference type="GO" id="GO:0045490">
    <property type="term" value="P:pectin catabolic process"/>
    <property type="evidence" value="ECO:0007669"/>
    <property type="project" value="UniProtKB-UniRule"/>
</dbReference>
<evidence type="ECO:0000256" key="2">
    <source>
        <dbReference type="ARBA" id="ARBA00022801"/>
    </source>
</evidence>
<evidence type="ECO:0000256" key="1">
    <source>
        <dbReference type="ARBA" id="ARBA00005184"/>
    </source>
</evidence>
<sequence length="384" mass="41496">SACSSTLYPELCISSVATSGGVKLTSQKDVIEASLNLTTTAVEHNYFTETCLDGFSHDAADKKVRKALLKGQCHHKIIDRIHVEHMCSNALAMIKNMTDTDIANFELKAKSTSNHRKLKEEETTVAVDIAGAGELDAEGWPTWLSAGDRRLLQGSTVKADATVAADGSGTFKTVAAAVAAAPENSNKRYVIHIKAGVYRENVEVAKKKKNIMFMGDGRTRTIITASRNVVDGSTTFHSATVAAVGERFLARDITFQNTAGPSKHQAVALRVGSDFSAFYQCDIFPTYLGRPWKEYSQTVIMQSDISDVIRPEGWSEWTGTFALNTLTYREYANRGAGAGTANRVKWKGFKVITAAAEAQPYTAGQFIGGGGWLASTGFPFSLGL</sequence>
<feature type="domain" description="Pectinesterase catalytic" evidence="5">
    <location>
        <begin position="284"/>
        <end position="369"/>
    </location>
</feature>
<dbReference type="InterPro" id="IPR012334">
    <property type="entry name" value="Pectin_lyas_fold"/>
</dbReference>
<evidence type="ECO:0000256" key="4">
    <source>
        <dbReference type="RuleBase" id="RU000589"/>
    </source>
</evidence>
<dbReference type="SUPFAM" id="SSF51126">
    <property type="entry name" value="Pectin lyase-like"/>
    <property type="match status" value="1"/>
</dbReference>
<reference evidence="6 7" key="1">
    <citation type="submission" date="2022-03" db="EMBL/GenBank/DDBJ databases">
        <authorList>
            <person name="Nunn A."/>
            <person name="Chopra R."/>
            <person name="Nunn A."/>
            <person name="Contreras Garrido A."/>
        </authorList>
    </citation>
    <scope>NUCLEOTIDE SEQUENCE [LARGE SCALE GENOMIC DNA]</scope>
</reference>
<organism evidence="6 7">
    <name type="scientific">Thlaspi arvense</name>
    <name type="common">Field penny-cress</name>
    <dbReference type="NCBI Taxonomy" id="13288"/>
    <lineage>
        <taxon>Eukaryota</taxon>
        <taxon>Viridiplantae</taxon>
        <taxon>Streptophyta</taxon>
        <taxon>Embryophyta</taxon>
        <taxon>Tracheophyta</taxon>
        <taxon>Spermatophyta</taxon>
        <taxon>Magnoliopsida</taxon>
        <taxon>eudicotyledons</taxon>
        <taxon>Gunneridae</taxon>
        <taxon>Pentapetalae</taxon>
        <taxon>rosids</taxon>
        <taxon>malvids</taxon>
        <taxon>Brassicales</taxon>
        <taxon>Brassicaceae</taxon>
        <taxon>Thlaspideae</taxon>
        <taxon>Thlaspi</taxon>
    </lineage>
</organism>
<dbReference type="Proteomes" id="UP000836841">
    <property type="component" value="Chromosome 3"/>
</dbReference>
<evidence type="ECO:0000256" key="3">
    <source>
        <dbReference type="ARBA" id="ARBA00023085"/>
    </source>
</evidence>
<dbReference type="SUPFAM" id="SSF101148">
    <property type="entry name" value="Plant invertase/pectin methylesterase inhibitor"/>
    <property type="match status" value="1"/>
</dbReference>
<feature type="non-terminal residue" evidence="6">
    <location>
        <position position="1"/>
    </location>
</feature>
<dbReference type="Pfam" id="PF01095">
    <property type="entry name" value="Pectinesterase"/>
    <property type="match status" value="2"/>
</dbReference>
<dbReference type="EMBL" id="OU466859">
    <property type="protein sequence ID" value="CAH2053727.1"/>
    <property type="molecule type" value="Genomic_DNA"/>
</dbReference>
<comment type="catalytic activity">
    <reaction evidence="4">
        <text>[(1-&gt;4)-alpha-D-galacturonosyl methyl ester](n) + n H2O = [(1-&gt;4)-alpha-D-galacturonosyl](n) + n methanol + n H(+)</text>
        <dbReference type="Rhea" id="RHEA:22380"/>
        <dbReference type="Rhea" id="RHEA-COMP:14570"/>
        <dbReference type="Rhea" id="RHEA-COMP:14573"/>
        <dbReference type="ChEBI" id="CHEBI:15377"/>
        <dbReference type="ChEBI" id="CHEBI:15378"/>
        <dbReference type="ChEBI" id="CHEBI:17790"/>
        <dbReference type="ChEBI" id="CHEBI:140522"/>
        <dbReference type="ChEBI" id="CHEBI:140523"/>
        <dbReference type="EC" id="3.1.1.11"/>
    </reaction>
</comment>
<evidence type="ECO:0000313" key="7">
    <source>
        <dbReference type="Proteomes" id="UP000836841"/>
    </source>
</evidence>
<keyword evidence="4" id="KW-0964">Secreted</keyword>
<dbReference type="InterPro" id="IPR018040">
    <property type="entry name" value="Pectinesterase_Tyr_AS"/>
</dbReference>
<accession>A0AAU9S0E1</accession>
<proteinExistence type="predicted"/>
<evidence type="ECO:0000313" key="6">
    <source>
        <dbReference type="EMBL" id="CAH2053727.1"/>
    </source>
</evidence>
<dbReference type="InterPro" id="IPR011050">
    <property type="entry name" value="Pectin_lyase_fold/virulence"/>
</dbReference>
<comment type="subcellular location">
    <subcellularLocation>
        <location evidence="4">Secreted</location>
        <location evidence="4">Cell wall</location>
    </subcellularLocation>
</comment>
<keyword evidence="7" id="KW-1185">Reference proteome</keyword>
<comment type="function">
    <text evidence="4">Acts in the modification of cell walls via demethylesterification of cell wall pectin.</text>
</comment>
<dbReference type="GO" id="GO:0030599">
    <property type="term" value="F:pectinesterase activity"/>
    <property type="evidence" value="ECO:0007669"/>
    <property type="project" value="UniProtKB-UniRule"/>
</dbReference>
<protein>
    <recommendedName>
        <fullName evidence="4">Pectinesterase</fullName>
        <ecNumber evidence="4">3.1.1.11</ecNumber>
    </recommendedName>
</protein>
<dbReference type="InterPro" id="IPR000070">
    <property type="entry name" value="Pectinesterase_cat"/>
</dbReference>
<keyword evidence="4" id="KW-0134">Cell wall</keyword>
<dbReference type="PROSITE" id="PS00800">
    <property type="entry name" value="PECTINESTERASE_1"/>
    <property type="match status" value="1"/>
</dbReference>